<dbReference type="EMBL" id="JAMYXC010000235">
    <property type="protein sequence ID" value="MCP1169849.1"/>
    <property type="molecule type" value="Genomic_DNA"/>
</dbReference>
<sequence length="65" mass="6467">MQTRAVGASWISTAAGLAGPGYRGPGIRHGPLRRVDPAVQGAHPGGGVAKAGRRFEGGGFEATGI</sequence>
<evidence type="ECO:0000256" key="1">
    <source>
        <dbReference type="SAM" id="MobiDB-lite"/>
    </source>
</evidence>
<name>A0A9X2FQI0_9RHOB</name>
<reference evidence="2" key="1">
    <citation type="submission" date="2022-06" db="EMBL/GenBank/DDBJ databases">
        <title>Limimaricola sediminis sp. nov., isolated from an intertidal sediment.</title>
        <authorList>
            <person name="Shao X."/>
        </authorList>
    </citation>
    <scope>NUCLEOTIDE SEQUENCE</scope>
    <source>
        <strain evidence="2">ASW11-118</strain>
    </source>
</reference>
<evidence type="ECO:0000313" key="3">
    <source>
        <dbReference type="Proteomes" id="UP001139477"/>
    </source>
</evidence>
<organism evidence="2 3">
    <name type="scientific">Limimaricola litoreus</name>
    <dbReference type="NCBI Taxonomy" id="2955316"/>
    <lineage>
        <taxon>Bacteria</taxon>
        <taxon>Pseudomonadati</taxon>
        <taxon>Pseudomonadota</taxon>
        <taxon>Alphaproteobacteria</taxon>
        <taxon>Rhodobacterales</taxon>
        <taxon>Paracoccaceae</taxon>
        <taxon>Limimaricola</taxon>
    </lineage>
</organism>
<feature type="non-terminal residue" evidence="2">
    <location>
        <position position="65"/>
    </location>
</feature>
<feature type="region of interest" description="Disordered" evidence="1">
    <location>
        <begin position="39"/>
        <end position="65"/>
    </location>
</feature>
<protein>
    <submittedName>
        <fullName evidence="2">Uncharacterized protein</fullName>
    </submittedName>
</protein>
<dbReference type="Proteomes" id="UP001139477">
    <property type="component" value="Unassembled WGS sequence"/>
</dbReference>
<gene>
    <name evidence="2" type="ORF">NHG85_15140</name>
</gene>
<accession>A0A9X2FQI0</accession>
<proteinExistence type="predicted"/>
<evidence type="ECO:0000313" key="2">
    <source>
        <dbReference type="EMBL" id="MCP1169849.1"/>
    </source>
</evidence>
<keyword evidence="3" id="KW-1185">Reference proteome</keyword>
<dbReference type="RefSeq" id="WP_253333839.1">
    <property type="nucleotide sequence ID" value="NZ_JAMYXC010000235.1"/>
</dbReference>
<dbReference type="AlphaFoldDB" id="A0A9X2FQI0"/>
<comment type="caution">
    <text evidence="2">The sequence shown here is derived from an EMBL/GenBank/DDBJ whole genome shotgun (WGS) entry which is preliminary data.</text>
</comment>